<dbReference type="UniPathway" id="UPA00028">
    <property type="reaction ID" value="UER00004"/>
</dbReference>
<dbReference type="PANTHER" id="PTHR21708">
    <property type="entry name" value="PROBABLE 2-DEHYDROPANTOATE 2-REDUCTASE"/>
    <property type="match status" value="1"/>
</dbReference>
<organism evidence="12 13">
    <name type="scientific">Parapusillimonas granuli</name>
    <dbReference type="NCBI Taxonomy" id="380911"/>
    <lineage>
        <taxon>Bacteria</taxon>
        <taxon>Pseudomonadati</taxon>
        <taxon>Pseudomonadota</taxon>
        <taxon>Betaproteobacteria</taxon>
        <taxon>Burkholderiales</taxon>
        <taxon>Alcaligenaceae</taxon>
        <taxon>Parapusillimonas</taxon>
    </lineage>
</organism>
<dbReference type="EMBL" id="JACCEM010000004">
    <property type="protein sequence ID" value="NYT49439.1"/>
    <property type="molecule type" value="Genomic_DNA"/>
</dbReference>
<evidence type="ECO:0000259" key="10">
    <source>
        <dbReference type="Pfam" id="PF02558"/>
    </source>
</evidence>
<dbReference type="Pfam" id="PF08546">
    <property type="entry name" value="ApbA_C"/>
    <property type="match status" value="1"/>
</dbReference>
<name>A0A853FZE9_9BURK</name>
<keyword evidence="6" id="KW-0521">NADP</keyword>
<feature type="domain" description="Ketopantoate reductase C-terminal" evidence="11">
    <location>
        <begin position="194"/>
        <end position="339"/>
    </location>
</feature>
<protein>
    <recommendedName>
        <fullName evidence="4">2-dehydropantoate 2-reductase</fullName>
        <ecNumber evidence="3">1.1.1.169</ecNumber>
    </recommendedName>
    <alternativeName>
        <fullName evidence="8">Ketopantoate reductase</fullName>
    </alternativeName>
</protein>
<evidence type="ECO:0000256" key="9">
    <source>
        <dbReference type="ARBA" id="ARBA00048793"/>
    </source>
</evidence>
<gene>
    <name evidence="12" type="ORF">H0A72_08975</name>
</gene>
<proteinExistence type="inferred from homology"/>
<keyword evidence="5" id="KW-0566">Pantothenate biosynthesis</keyword>
<evidence type="ECO:0000259" key="11">
    <source>
        <dbReference type="Pfam" id="PF08546"/>
    </source>
</evidence>
<evidence type="ECO:0000256" key="4">
    <source>
        <dbReference type="ARBA" id="ARBA00019465"/>
    </source>
</evidence>
<dbReference type="EC" id="1.1.1.169" evidence="3"/>
<comment type="catalytic activity">
    <reaction evidence="9">
        <text>(R)-pantoate + NADP(+) = 2-dehydropantoate + NADPH + H(+)</text>
        <dbReference type="Rhea" id="RHEA:16233"/>
        <dbReference type="ChEBI" id="CHEBI:11561"/>
        <dbReference type="ChEBI" id="CHEBI:15378"/>
        <dbReference type="ChEBI" id="CHEBI:15980"/>
        <dbReference type="ChEBI" id="CHEBI:57783"/>
        <dbReference type="ChEBI" id="CHEBI:58349"/>
        <dbReference type="EC" id="1.1.1.169"/>
    </reaction>
</comment>
<dbReference type="InterPro" id="IPR008927">
    <property type="entry name" value="6-PGluconate_DH-like_C_sf"/>
</dbReference>
<dbReference type="InterPro" id="IPR013752">
    <property type="entry name" value="KPA_reductase"/>
</dbReference>
<keyword evidence="13" id="KW-1185">Reference proteome</keyword>
<evidence type="ECO:0000256" key="3">
    <source>
        <dbReference type="ARBA" id="ARBA00013014"/>
    </source>
</evidence>
<evidence type="ECO:0000256" key="1">
    <source>
        <dbReference type="ARBA" id="ARBA00004994"/>
    </source>
</evidence>
<keyword evidence="7" id="KW-0560">Oxidoreductase</keyword>
<dbReference type="SUPFAM" id="SSF48179">
    <property type="entry name" value="6-phosphogluconate dehydrogenase C-terminal domain-like"/>
    <property type="match status" value="1"/>
</dbReference>
<comment type="similarity">
    <text evidence="2">Belongs to the ketopantoate reductase family.</text>
</comment>
<dbReference type="InterPro" id="IPR036291">
    <property type="entry name" value="NAD(P)-bd_dom_sf"/>
</dbReference>
<evidence type="ECO:0000256" key="6">
    <source>
        <dbReference type="ARBA" id="ARBA00022857"/>
    </source>
</evidence>
<dbReference type="AlphaFoldDB" id="A0A853FZE9"/>
<dbReference type="Gene3D" id="3.40.50.720">
    <property type="entry name" value="NAD(P)-binding Rossmann-like Domain"/>
    <property type="match status" value="1"/>
</dbReference>
<dbReference type="GO" id="GO:0008677">
    <property type="term" value="F:2-dehydropantoate 2-reductase activity"/>
    <property type="evidence" value="ECO:0007669"/>
    <property type="project" value="UniProtKB-EC"/>
</dbReference>
<dbReference type="GO" id="GO:0015940">
    <property type="term" value="P:pantothenate biosynthetic process"/>
    <property type="evidence" value="ECO:0007669"/>
    <property type="project" value="UniProtKB-UniPathway"/>
</dbReference>
<comment type="caution">
    <text evidence="12">The sequence shown here is derived from an EMBL/GenBank/DDBJ whole genome shotgun (WGS) entry which is preliminary data.</text>
</comment>
<evidence type="ECO:0000256" key="8">
    <source>
        <dbReference type="ARBA" id="ARBA00032024"/>
    </source>
</evidence>
<evidence type="ECO:0000313" key="12">
    <source>
        <dbReference type="EMBL" id="NYT49439.1"/>
    </source>
</evidence>
<dbReference type="SUPFAM" id="SSF51735">
    <property type="entry name" value="NAD(P)-binding Rossmann-fold domains"/>
    <property type="match status" value="1"/>
</dbReference>
<evidence type="ECO:0000313" key="13">
    <source>
        <dbReference type="Proteomes" id="UP000559809"/>
    </source>
</evidence>
<dbReference type="Proteomes" id="UP000559809">
    <property type="component" value="Unassembled WGS sequence"/>
</dbReference>
<dbReference type="InterPro" id="IPR013332">
    <property type="entry name" value="KPR_N"/>
</dbReference>
<dbReference type="Pfam" id="PF02558">
    <property type="entry name" value="ApbA"/>
    <property type="match status" value="1"/>
</dbReference>
<dbReference type="RefSeq" id="WP_180154733.1">
    <property type="nucleotide sequence ID" value="NZ_JACCEM010000004.1"/>
</dbReference>
<evidence type="ECO:0000256" key="5">
    <source>
        <dbReference type="ARBA" id="ARBA00022655"/>
    </source>
</evidence>
<dbReference type="PANTHER" id="PTHR21708:SF26">
    <property type="entry name" value="2-DEHYDROPANTOATE 2-REDUCTASE"/>
    <property type="match status" value="1"/>
</dbReference>
<reference evidence="12 13" key="1">
    <citation type="submission" date="2020-07" db="EMBL/GenBank/DDBJ databases">
        <title>Taxonomic revisions and descriptions of new bacterial species based on genomic comparisons in the high-G+C-content subgroup of the family Alcaligenaceae.</title>
        <authorList>
            <person name="Szabo A."/>
            <person name="Felfoldi T."/>
        </authorList>
    </citation>
    <scope>NUCLEOTIDE SEQUENCE [LARGE SCALE GENOMIC DNA]</scope>
    <source>
        <strain evidence="12 13">LMG 24012</strain>
    </source>
</reference>
<feature type="domain" description="Ketopantoate reductase N-terminal" evidence="10">
    <location>
        <begin position="14"/>
        <end position="154"/>
    </location>
</feature>
<dbReference type="InterPro" id="IPR013328">
    <property type="entry name" value="6PGD_dom2"/>
</dbReference>
<dbReference type="InterPro" id="IPR003710">
    <property type="entry name" value="ApbA"/>
</dbReference>
<accession>A0A853FZE9</accession>
<dbReference type="Gene3D" id="1.10.1040.10">
    <property type="entry name" value="N-(1-d-carboxylethyl)-l-norvaline Dehydrogenase, domain 2"/>
    <property type="match status" value="1"/>
</dbReference>
<evidence type="ECO:0000256" key="2">
    <source>
        <dbReference type="ARBA" id="ARBA00007870"/>
    </source>
</evidence>
<dbReference type="GO" id="GO:0005737">
    <property type="term" value="C:cytoplasm"/>
    <property type="evidence" value="ECO:0007669"/>
    <property type="project" value="TreeGrafter"/>
</dbReference>
<comment type="pathway">
    <text evidence="1">Cofactor biosynthesis; (R)-pantothenate biosynthesis; (R)-pantoate from 3-methyl-2-oxobutanoate: step 2/2.</text>
</comment>
<dbReference type="NCBIfam" id="TIGR00745">
    <property type="entry name" value="apbA_panE"/>
    <property type="match status" value="1"/>
</dbReference>
<evidence type="ECO:0000256" key="7">
    <source>
        <dbReference type="ARBA" id="ARBA00023002"/>
    </source>
</evidence>
<dbReference type="InterPro" id="IPR051402">
    <property type="entry name" value="KPR-Related"/>
</dbReference>
<sequence length="361" mass="37781">MSATRSGPCAPERILIMGAGAVGGYIGALLHQAGCAVTLADGWQAQVDAIGRHGLVLESPEGTSTFRPPAIPLSRLDRLAVRPDLILLCTKLYETSATLDALARAGLSGIPLVNLQNGLVDEAIAAAVGRDHVLGGIATGLNVAIIEPGRIRRDSASGLGEVFQIGELNGERSRRAHRIAELLAVVDHAVVVDDLLARRWRKLSLNCLSSGLCAISGLAVSALYRDPHARALLPRLGSEALSVGDGLGYASSMLLGVEAAVWHGAAVAEPGARERLHAAFDAQALAQRVDFRSGMLQDMLRGRPTEVEFFNGCIARRGPACGKRADTHAAVAERVRQVERGAMPMGAGNLADLACRLGGKA</sequence>